<protein>
    <recommendedName>
        <fullName evidence="5">Tetratricopeptide repeat protein</fullName>
    </recommendedName>
</protein>
<reference evidence="4" key="1">
    <citation type="submission" date="2018-06" db="EMBL/GenBank/DDBJ databases">
        <authorList>
            <person name="Khan S.A."/>
        </authorList>
    </citation>
    <scope>NUCLEOTIDE SEQUENCE [LARGE SCALE GENOMIC DNA]</scope>
    <source>
        <strain evidence="4">DB-1506</strain>
    </source>
</reference>
<feature type="compositionally biased region" description="Pro residues" evidence="1">
    <location>
        <begin position="142"/>
        <end position="154"/>
    </location>
</feature>
<evidence type="ECO:0008006" key="5">
    <source>
        <dbReference type="Google" id="ProtNLM"/>
    </source>
</evidence>
<keyword evidence="4" id="KW-1185">Reference proteome</keyword>
<evidence type="ECO:0000256" key="2">
    <source>
        <dbReference type="SAM" id="SignalP"/>
    </source>
</evidence>
<keyword evidence="2" id="KW-0732">Signal</keyword>
<evidence type="ECO:0000313" key="4">
    <source>
        <dbReference type="Proteomes" id="UP000249065"/>
    </source>
</evidence>
<proteinExistence type="predicted"/>
<gene>
    <name evidence="3" type="ORF">DOO78_22125</name>
</gene>
<dbReference type="Proteomes" id="UP000249065">
    <property type="component" value="Unassembled WGS sequence"/>
</dbReference>
<organism evidence="3 4">
    <name type="scientific">Roseicella frigidaeris</name>
    <dbReference type="NCBI Taxonomy" id="2230885"/>
    <lineage>
        <taxon>Bacteria</taxon>
        <taxon>Pseudomonadati</taxon>
        <taxon>Pseudomonadota</taxon>
        <taxon>Alphaproteobacteria</taxon>
        <taxon>Acetobacterales</taxon>
        <taxon>Roseomonadaceae</taxon>
        <taxon>Roseicella</taxon>
    </lineage>
</organism>
<feature type="signal peptide" evidence="2">
    <location>
        <begin position="1"/>
        <end position="20"/>
    </location>
</feature>
<name>A0A327LZ08_9PROT</name>
<evidence type="ECO:0000256" key="1">
    <source>
        <dbReference type="SAM" id="MobiDB-lite"/>
    </source>
</evidence>
<evidence type="ECO:0000313" key="3">
    <source>
        <dbReference type="EMBL" id="RAI56181.1"/>
    </source>
</evidence>
<dbReference type="RefSeq" id="WP_111472063.1">
    <property type="nucleotide sequence ID" value="NZ_QLIX01000025.1"/>
</dbReference>
<feature type="compositionally biased region" description="Low complexity" evidence="1">
    <location>
        <begin position="155"/>
        <end position="177"/>
    </location>
</feature>
<sequence length="946" mass="97353">MMRLSSALLLLLVLPGLAAAEPVTVRAGSAPGYGRLVFDWPAAPAYRLEQQGDRVLLHFPAGTEWRLPQRPPANVMALATEGEALRLSLRPGARARHYRLGSRVVVELLDPTPEGAAEPPGRQPAERGPGTAGGANPMVAPAAPPVAVPAPVSPAAPQEAASPVSTPAARPAEIPSAAPVPAPVPALAPTRGVASRLSLPAGPAILLPFPAGTGAAILRRGEVLLLVFDSPEAPDLVPLQDDPVFGGLLAESLPEATLMRLPLAATSRLLARREATGWTLAVAPAGGEPPPEIDLATEAGPPPRLLLRAPSPGRVVPVQDPETGLPLLVGTLRQGQAAMRTGRRLPELDLPPTLLGTAVLARSDGVLLQAGTDRFTLALAGGGRLSLDTALAGPAPAPELVRSFDLPARPAAELLTQLQALQAGIAAAPPLARLPQRRAAGELLLALGLPQEAQAMLSLGFAEDPRAAADPSYAALAGAAALLAGRLGEAEALRSPAWGDGDEARLWQAALAAARSEWQPAATGFARSLPLLLAYPAGLKARLLPLAAQALAEAGETAALRRLLDAAGAEAAELALPRAMLAEAEGRSEEALAAYDRLAAGRDRRVRARALRQAVELRLASGRLDAAAAAKAIEAGLLAWRGDATELDARLRAAALYREAGKGRAALDLLRETAALFPDRGKALRPALQESFVAALAEAPPLAAVALYDANPDLRPEGAGSEQAILLLADRLTALDLGDRAAGLLRQVMQQAEGTSRAALGLRLAHLRFEEGDVAGAAAALADSAVPVLPPAQQVARAVLAARIEARRGQRDDAVAALRSLGAPGSEALAEVLVEASDWSGAAAAHATALAALPPAPAVLTDAEARLVLRQAVLLALAGDEAGLVTLREAQAARFGAGPLADAFALLTGDPLRGLADLPRLQRELQLFRNLPSRLEALRAGPPLTR</sequence>
<accession>A0A327LZ08</accession>
<comment type="caution">
    <text evidence="3">The sequence shown here is derived from an EMBL/GenBank/DDBJ whole genome shotgun (WGS) entry which is preliminary data.</text>
</comment>
<dbReference type="AlphaFoldDB" id="A0A327LZ08"/>
<feature type="region of interest" description="Disordered" evidence="1">
    <location>
        <begin position="112"/>
        <end position="182"/>
    </location>
</feature>
<feature type="chain" id="PRO_5016315195" description="Tetratricopeptide repeat protein" evidence="2">
    <location>
        <begin position="21"/>
        <end position="946"/>
    </location>
</feature>
<dbReference type="EMBL" id="QLIX01000025">
    <property type="protein sequence ID" value="RAI56181.1"/>
    <property type="molecule type" value="Genomic_DNA"/>
</dbReference>